<evidence type="ECO:0000256" key="1">
    <source>
        <dbReference type="SAM" id="Phobius"/>
    </source>
</evidence>
<evidence type="ECO:0008006" key="3">
    <source>
        <dbReference type="Google" id="ProtNLM"/>
    </source>
</evidence>
<proteinExistence type="predicted"/>
<organism evidence="2">
    <name type="scientific">marine metagenome</name>
    <dbReference type="NCBI Taxonomy" id="408172"/>
    <lineage>
        <taxon>unclassified sequences</taxon>
        <taxon>metagenomes</taxon>
        <taxon>ecological metagenomes</taxon>
    </lineage>
</organism>
<keyword evidence="1" id="KW-0472">Membrane</keyword>
<feature type="transmembrane region" description="Helical" evidence="1">
    <location>
        <begin position="101"/>
        <end position="120"/>
    </location>
</feature>
<evidence type="ECO:0000313" key="2">
    <source>
        <dbReference type="EMBL" id="SVE31166.1"/>
    </source>
</evidence>
<keyword evidence="1" id="KW-0812">Transmembrane</keyword>
<protein>
    <recommendedName>
        <fullName evidence="3">CARDB domain-containing protein</fullName>
    </recommendedName>
</protein>
<dbReference type="EMBL" id="UINC01208569">
    <property type="protein sequence ID" value="SVE31166.1"/>
    <property type="molecule type" value="Genomic_DNA"/>
</dbReference>
<reference evidence="2" key="1">
    <citation type="submission" date="2018-05" db="EMBL/GenBank/DDBJ databases">
        <authorList>
            <person name="Lanie J.A."/>
            <person name="Ng W.-L."/>
            <person name="Kazmierczak K.M."/>
            <person name="Andrzejewski T.M."/>
            <person name="Davidsen T.M."/>
            <person name="Wayne K.J."/>
            <person name="Tettelin H."/>
            <person name="Glass J.I."/>
            <person name="Rusch D."/>
            <person name="Podicherti R."/>
            <person name="Tsui H.-C.T."/>
            <person name="Winkler M.E."/>
        </authorList>
    </citation>
    <scope>NUCLEOTIDE SEQUENCE</scope>
</reference>
<dbReference type="Gene3D" id="2.60.40.10">
    <property type="entry name" value="Immunoglobulins"/>
    <property type="match status" value="1"/>
</dbReference>
<dbReference type="AlphaFoldDB" id="A0A383CFJ7"/>
<dbReference type="InterPro" id="IPR013783">
    <property type="entry name" value="Ig-like_fold"/>
</dbReference>
<gene>
    <name evidence="2" type="ORF">METZ01_LOCUS484020</name>
</gene>
<keyword evidence="1" id="KW-1133">Transmembrane helix</keyword>
<sequence>KGKTQTITFVLRNYNDTYQSEIYNGYMASGNVELLIDSEVINAWTYEIGPAEEQEFNFQWVAISGQHMFEIVAYVSDGEKNIDNNNLTKSVKIESENKSGFLPYPSVGMIITTITIVSYLSRRKAN</sequence>
<name>A0A383CFJ7_9ZZZZ</name>
<accession>A0A383CFJ7</accession>
<feature type="non-terminal residue" evidence="2">
    <location>
        <position position="1"/>
    </location>
</feature>